<proteinExistence type="predicted"/>
<dbReference type="EMBL" id="BART01038038">
    <property type="protein sequence ID" value="GAH13520.1"/>
    <property type="molecule type" value="Genomic_DNA"/>
</dbReference>
<dbReference type="AlphaFoldDB" id="X1DZB9"/>
<organism evidence="1">
    <name type="scientific">marine sediment metagenome</name>
    <dbReference type="NCBI Taxonomy" id="412755"/>
    <lineage>
        <taxon>unclassified sequences</taxon>
        <taxon>metagenomes</taxon>
        <taxon>ecological metagenomes</taxon>
    </lineage>
</organism>
<feature type="non-terminal residue" evidence="1">
    <location>
        <position position="120"/>
    </location>
</feature>
<comment type="caution">
    <text evidence="1">The sequence shown here is derived from an EMBL/GenBank/DDBJ whole genome shotgun (WGS) entry which is preliminary data.</text>
</comment>
<protein>
    <submittedName>
        <fullName evidence="1">Uncharacterized protein</fullName>
    </submittedName>
</protein>
<gene>
    <name evidence="1" type="ORF">S01H4_63312</name>
</gene>
<evidence type="ECO:0000313" key="1">
    <source>
        <dbReference type="EMBL" id="GAH13520.1"/>
    </source>
</evidence>
<name>X1DZB9_9ZZZZ</name>
<accession>X1DZB9</accession>
<reference evidence="1" key="1">
    <citation type="journal article" date="2014" name="Front. Microbiol.">
        <title>High frequency of phylogenetically diverse reductive dehalogenase-homologous genes in deep subseafloor sedimentary metagenomes.</title>
        <authorList>
            <person name="Kawai M."/>
            <person name="Futagami T."/>
            <person name="Toyoda A."/>
            <person name="Takaki Y."/>
            <person name="Nishi S."/>
            <person name="Hori S."/>
            <person name="Arai W."/>
            <person name="Tsubouchi T."/>
            <person name="Morono Y."/>
            <person name="Uchiyama I."/>
            <person name="Ito T."/>
            <person name="Fujiyama A."/>
            <person name="Inagaki F."/>
            <person name="Takami H."/>
        </authorList>
    </citation>
    <scope>NUCLEOTIDE SEQUENCE</scope>
    <source>
        <strain evidence="1">Expedition CK06-06</strain>
    </source>
</reference>
<sequence>MKTAKLGAMFLVSMIALAGTGAAYSLWYEDLHLWTDIYTGDVDVDWSLHSAWVEQDKEISTISAEILDWDTSDDNYNDWLRITINDAYPCVNYYVYFDIHCVGTIPVHFTPFIIDTNLPP</sequence>